<comment type="cofactor">
    <cofactor evidence="1 11">
        <name>[4Fe-4S] cluster</name>
        <dbReference type="ChEBI" id="CHEBI:49883"/>
    </cofactor>
</comment>
<evidence type="ECO:0000313" key="40">
    <source>
        <dbReference type="Proteomes" id="UP000565628"/>
    </source>
</evidence>
<evidence type="ECO:0000313" key="17">
    <source>
        <dbReference type="EMBL" id="MBC1564221.1"/>
    </source>
</evidence>
<dbReference type="EMBL" id="JAARXI010000002">
    <property type="protein sequence ID" value="MBC2115802.1"/>
    <property type="molecule type" value="Genomic_DNA"/>
</dbReference>
<evidence type="ECO:0000313" key="22">
    <source>
        <dbReference type="EMBL" id="MBC2115802.1"/>
    </source>
</evidence>
<evidence type="ECO:0000313" key="42">
    <source>
        <dbReference type="Proteomes" id="UP000585696"/>
    </source>
</evidence>
<dbReference type="Proteomes" id="UP000548082">
    <property type="component" value="Unassembled WGS sequence"/>
</dbReference>
<evidence type="ECO:0000313" key="39">
    <source>
        <dbReference type="Proteomes" id="UP000548082"/>
    </source>
</evidence>
<dbReference type="InterPro" id="IPR004642">
    <property type="entry name" value="Ser_deHydtase_asu"/>
</dbReference>
<dbReference type="EMBL" id="JAARSH010000003">
    <property type="protein sequence ID" value="MBC1615510.1"/>
    <property type="molecule type" value="Genomic_DNA"/>
</dbReference>
<dbReference type="Proteomes" id="UP000541735">
    <property type="component" value="Unassembled WGS sequence"/>
</dbReference>
<evidence type="ECO:0000259" key="12">
    <source>
        <dbReference type="Pfam" id="PF03313"/>
    </source>
</evidence>
<dbReference type="GO" id="GO:0003941">
    <property type="term" value="F:L-serine ammonia-lyase activity"/>
    <property type="evidence" value="ECO:0007669"/>
    <property type="project" value="UniProtKB-UniRule"/>
</dbReference>
<dbReference type="AlphaFoldDB" id="A0A099W7P4"/>
<evidence type="ECO:0000313" key="28">
    <source>
        <dbReference type="EMBL" id="MBC2372335.1"/>
    </source>
</evidence>
<comment type="similarity">
    <text evidence="3 11">Belongs to the iron-sulfur dependent L-serine dehydratase family.</text>
</comment>
<dbReference type="Proteomes" id="UP000543005">
    <property type="component" value="Unassembled WGS sequence"/>
</dbReference>
<evidence type="ECO:0000313" key="19">
    <source>
        <dbReference type="EMBL" id="MBC1791792.1"/>
    </source>
</evidence>
<dbReference type="STRING" id="1552123.EP57_07940"/>
<evidence type="ECO:0000313" key="25">
    <source>
        <dbReference type="EMBL" id="MBC2285121.1"/>
    </source>
</evidence>
<dbReference type="EMBL" id="JAARRU010000001">
    <property type="protein sequence ID" value="MBC1564221.1"/>
    <property type="molecule type" value="Genomic_DNA"/>
</dbReference>
<keyword evidence="5 11" id="KW-0004">4Fe-4S</keyword>
<dbReference type="EMBL" id="JAARRW010000001">
    <property type="protein sequence ID" value="MBC1560443.1"/>
    <property type="molecule type" value="Genomic_DNA"/>
</dbReference>
<evidence type="ECO:0000256" key="8">
    <source>
        <dbReference type="ARBA" id="ARBA00023014"/>
    </source>
</evidence>
<dbReference type="Proteomes" id="UP000029844">
    <property type="component" value="Unassembled WGS sequence"/>
</dbReference>
<evidence type="ECO:0000256" key="1">
    <source>
        <dbReference type="ARBA" id="ARBA00001966"/>
    </source>
</evidence>
<organism evidence="13 29">
    <name type="scientific">Listeria booriae</name>
    <dbReference type="NCBI Taxonomy" id="1552123"/>
    <lineage>
        <taxon>Bacteria</taxon>
        <taxon>Bacillati</taxon>
        <taxon>Bacillota</taxon>
        <taxon>Bacilli</taxon>
        <taxon>Bacillales</taxon>
        <taxon>Listeriaceae</taxon>
        <taxon>Listeria</taxon>
    </lineage>
</organism>
<dbReference type="EMBL" id="JAARYD010000004">
    <property type="protein sequence ID" value="MBC2176702.1"/>
    <property type="molecule type" value="Genomic_DNA"/>
</dbReference>
<evidence type="ECO:0000313" key="38">
    <source>
        <dbReference type="Proteomes" id="UP000546806"/>
    </source>
</evidence>
<dbReference type="RefSeq" id="WP_036085627.1">
    <property type="nucleotide sequence ID" value="NZ_CBCSHQ010000023.1"/>
</dbReference>
<dbReference type="EMBL" id="JAASWV010000012">
    <property type="protein sequence ID" value="MBC2311147.1"/>
    <property type="molecule type" value="Genomic_DNA"/>
</dbReference>
<evidence type="ECO:0000313" key="41">
    <source>
        <dbReference type="Proteomes" id="UP000574104"/>
    </source>
</evidence>
<gene>
    <name evidence="14" type="primary">sdaAA</name>
    <name evidence="13" type="ORF">EP57_07940</name>
    <name evidence="15" type="ORF">HB836_15840</name>
    <name evidence="14" type="ORF">HB847_12215</name>
    <name evidence="16" type="ORF">HB902_00065</name>
    <name evidence="18" type="ORF">HB904_04890</name>
    <name evidence="17" type="ORF">HB907_02320</name>
    <name evidence="28" type="ORF">HBP98_10020</name>
    <name evidence="19" type="ORF">HCA52_00065</name>
    <name evidence="20" type="ORF">HCA55_16070</name>
    <name evidence="21" type="ORF">HCA78_10805</name>
    <name evidence="22" type="ORF">HCB06_04150</name>
    <name evidence="23" type="ORF">HCB26_03395</name>
    <name evidence="24" type="ORF">HCB27_08750</name>
    <name evidence="25" type="ORF">HCB69_12095</name>
    <name evidence="26" type="ORF">HCC36_15025</name>
    <name evidence="27" type="ORF">HCJ81_09610</name>
</gene>
<evidence type="ECO:0000256" key="5">
    <source>
        <dbReference type="ARBA" id="ARBA00022485"/>
    </source>
</evidence>
<evidence type="ECO:0000313" key="37">
    <source>
        <dbReference type="Proteomes" id="UP000546244"/>
    </source>
</evidence>
<evidence type="ECO:0000256" key="6">
    <source>
        <dbReference type="ARBA" id="ARBA00022723"/>
    </source>
</evidence>
<reference evidence="30 31" key="2">
    <citation type="submission" date="2020-03" db="EMBL/GenBank/DDBJ databases">
        <title>Soil Listeria distribution.</title>
        <authorList>
            <person name="Liao J."/>
            <person name="Wiedmann M."/>
        </authorList>
    </citation>
    <scope>NUCLEOTIDE SEQUENCE [LARGE SCALE GENOMIC DNA]</scope>
    <source>
        <strain evidence="27 40">FSL L7-0039</strain>
        <strain evidence="26 35">FSL L7-0051</strain>
        <strain evidence="25 42">FSL L7-0054</strain>
        <strain evidence="23 30">FSL L7-0245</strain>
        <strain evidence="24 33">FSL L7-0259</strain>
        <strain evidence="22 31">FSL L7-0360</strain>
        <strain evidence="21 38">FSL L7-0435</strain>
        <strain evidence="19 32">FSL L7-0978</strain>
        <strain evidence="20 39">FSL L7-0990</strain>
        <strain evidence="18 41">FSL L7-1299</strain>
        <strain evidence="16 34">FSL L7-1387</strain>
        <strain evidence="17 43">FSL L7-1427</strain>
        <strain evidence="15 36">FSL L7-1658</strain>
        <strain evidence="14 44">FSL L7-1681</strain>
        <strain evidence="28 37">FSL L7-1850</strain>
    </source>
</reference>
<reference evidence="13 29" key="1">
    <citation type="submission" date="2014-05" db="EMBL/GenBank/DDBJ databases">
        <title>Novel Listeriaceae from food processing environments.</title>
        <authorList>
            <person name="den Bakker H.C."/>
        </authorList>
    </citation>
    <scope>NUCLEOTIDE SEQUENCE [LARGE SCALE GENOMIC DNA]</scope>
    <source>
        <strain evidence="13 29">FSL A5-0281</strain>
    </source>
</reference>
<evidence type="ECO:0000313" key="21">
    <source>
        <dbReference type="EMBL" id="MBC2004260.1"/>
    </source>
</evidence>
<evidence type="ECO:0000313" key="31">
    <source>
        <dbReference type="Proteomes" id="UP000529446"/>
    </source>
</evidence>
<evidence type="ECO:0000313" key="15">
    <source>
        <dbReference type="EMBL" id="MBC1403065.1"/>
    </source>
</evidence>
<proteinExistence type="inferred from homology"/>
<evidence type="ECO:0000313" key="27">
    <source>
        <dbReference type="EMBL" id="MBC2311147.1"/>
    </source>
</evidence>
<keyword evidence="9 11" id="KW-0456">Lyase</keyword>
<evidence type="ECO:0000313" key="26">
    <source>
        <dbReference type="EMBL" id="MBC2294549.1"/>
    </source>
</evidence>
<evidence type="ECO:0000256" key="11">
    <source>
        <dbReference type="RuleBase" id="RU366059"/>
    </source>
</evidence>
<evidence type="ECO:0000313" key="20">
    <source>
        <dbReference type="EMBL" id="MBC1798254.1"/>
    </source>
</evidence>
<dbReference type="EMBL" id="JAARZT010000036">
    <property type="protein sequence ID" value="MBC2294549.1"/>
    <property type="molecule type" value="Genomic_DNA"/>
</dbReference>
<evidence type="ECO:0000313" key="13">
    <source>
        <dbReference type="EMBL" id="KGL41764.1"/>
    </source>
</evidence>
<dbReference type="Proteomes" id="UP000546244">
    <property type="component" value="Unassembled WGS sequence"/>
</dbReference>
<dbReference type="EMBL" id="JNFA01000019">
    <property type="protein sequence ID" value="KGL41764.1"/>
    <property type="molecule type" value="Genomic_DNA"/>
</dbReference>
<evidence type="ECO:0000313" key="44">
    <source>
        <dbReference type="Proteomes" id="UP000591929"/>
    </source>
</evidence>
<keyword evidence="4 11" id="KW-0312">Gluconeogenesis</keyword>
<evidence type="ECO:0000313" key="36">
    <source>
        <dbReference type="Proteomes" id="UP000544413"/>
    </source>
</evidence>
<evidence type="ECO:0000256" key="9">
    <source>
        <dbReference type="ARBA" id="ARBA00023239"/>
    </source>
</evidence>
<dbReference type="Proteomes" id="UP000541955">
    <property type="component" value="Unassembled WGS sequence"/>
</dbReference>
<dbReference type="NCBIfam" id="TIGR00718">
    <property type="entry name" value="sda_alpha"/>
    <property type="match status" value="1"/>
</dbReference>
<dbReference type="GO" id="GO:0051539">
    <property type="term" value="F:4 iron, 4 sulfur cluster binding"/>
    <property type="evidence" value="ECO:0007669"/>
    <property type="project" value="UniProtKB-UniRule"/>
</dbReference>
<dbReference type="InterPro" id="IPR051318">
    <property type="entry name" value="Fe-S_L-Ser"/>
</dbReference>
<evidence type="ECO:0000313" key="35">
    <source>
        <dbReference type="Proteomes" id="UP000543005"/>
    </source>
</evidence>
<dbReference type="EC" id="4.3.1.17" evidence="11"/>
<evidence type="ECO:0000256" key="10">
    <source>
        <dbReference type="ARBA" id="ARBA00049406"/>
    </source>
</evidence>
<evidence type="ECO:0000256" key="3">
    <source>
        <dbReference type="ARBA" id="ARBA00008636"/>
    </source>
</evidence>
<dbReference type="Pfam" id="PF03313">
    <property type="entry name" value="SDH_alpha"/>
    <property type="match status" value="1"/>
</dbReference>
<sequence>MFHTVAELIDIANRESKPISEIMIEREMHVTGSSRETILEVMDRNLTVMEEAIKRGEDGVESTTGLTGGDAVLMRDYIAKGNMLSGEVILDAVAKAIATNEVNAAMGVICATPTAGSAGVVPGVLYAVKDRLDMSREAMLRFLFTAGAFGFVVANKAFISGAAGGCQAEIGSASAMASAAIVEAAGGTPEQSAEAMAMTMKNMLGLVCDPVAGLVEVPCVKRNALGASQAMISADMALAGIKSRIPCDEVIEAMYRVGLQMPSSLRETGEGGLAATPTGRAVQRKIFGLSPQEEREESE</sequence>
<evidence type="ECO:0000313" key="30">
    <source>
        <dbReference type="Proteomes" id="UP000519573"/>
    </source>
</evidence>
<evidence type="ECO:0000313" key="24">
    <source>
        <dbReference type="EMBL" id="MBC2176702.1"/>
    </source>
</evidence>
<dbReference type="EMBL" id="JAARVG010000001">
    <property type="protein sequence ID" value="MBC1791792.1"/>
    <property type="molecule type" value="Genomic_DNA"/>
</dbReference>
<evidence type="ECO:0000256" key="4">
    <source>
        <dbReference type="ARBA" id="ARBA00022432"/>
    </source>
</evidence>
<evidence type="ECO:0000256" key="7">
    <source>
        <dbReference type="ARBA" id="ARBA00023004"/>
    </source>
</evidence>
<dbReference type="Proteomes" id="UP000574104">
    <property type="component" value="Unassembled WGS sequence"/>
</dbReference>
<evidence type="ECO:0000313" key="33">
    <source>
        <dbReference type="Proteomes" id="UP000541735"/>
    </source>
</evidence>
<dbReference type="eggNOG" id="COG1760">
    <property type="taxonomic scope" value="Bacteria"/>
</dbReference>
<keyword evidence="6 11" id="KW-0479">Metal-binding</keyword>
<dbReference type="Proteomes" id="UP000546806">
    <property type="component" value="Unassembled WGS sequence"/>
</dbReference>
<dbReference type="Proteomes" id="UP000519573">
    <property type="component" value="Unassembled WGS sequence"/>
</dbReference>
<dbReference type="InterPro" id="IPR005130">
    <property type="entry name" value="Ser_deHydtase-like_asu"/>
</dbReference>
<evidence type="ECO:0000256" key="2">
    <source>
        <dbReference type="ARBA" id="ARBA00004742"/>
    </source>
</evidence>
<comment type="pathway">
    <text evidence="2">Carbohydrate biosynthesis; gluconeogenesis.</text>
</comment>
<evidence type="ECO:0000313" key="29">
    <source>
        <dbReference type="Proteomes" id="UP000029844"/>
    </source>
</evidence>
<evidence type="ECO:0000313" key="16">
    <source>
        <dbReference type="EMBL" id="MBC1560443.1"/>
    </source>
</evidence>
<comment type="catalytic activity">
    <reaction evidence="10 11">
        <text>L-serine = pyruvate + NH4(+)</text>
        <dbReference type="Rhea" id="RHEA:19169"/>
        <dbReference type="ChEBI" id="CHEBI:15361"/>
        <dbReference type="ChEBI" id="CHEBI:28938"/>
        <dbReference type="ChEBI" id="CHEBI:33384"/>
        <dbReference type="EC" id="4.3.1.17"/>
    </reaction>
</comment>
<dbReference type="Proteomes" id="UP000591929">
    <property type="component" value="Unassembled WGS sequence"/>
</dbReference>
<dbReference type="PANTHER" id="PTHR30182:SF1">
    <property type="entry name" value="L-SERINE DEHYDRATASE 1"/>
    <property type="match status" value="1"/>
</dbReference>
<comment type="caution">
    <text evidence="13">The sequence shown here is derived from an EMBL/GenBank/DDBJ whole genome shotgun (WGS) entry which is preliminary data.</text>
</comment>
<name>A0A099W7P4_9LIST</name>
<evidence type="ECO:0000313" key="34">
    <source>
        <dbReference type="Proteomes" id="UP000541955"/>
    </source>
</evidence>
<dbReference type="EMBL" id="JAARWW010000004">
    <property type="protein sequence ID" value="MBC2004260.1"/>
    <property type="molecule type" value="Genomic_DNA"/>
</dbReference>
<dbReference type="GeneID" id="58717308"/>
<dbReference type="Proteomes" id="UP000586951">
    <property type="component" value="Unassembled WGS sequence"/>
</dbReference>
<keyword evidence="29" id="KW-1185">Reference proteome</keyword>
<keyword evidence="8 11" id="KW-0411">Iron-sulfur</keyword>
<evidence type="ECO:0000313" key="14">
    <source>
        <dbReference type="EMBL" id="MBC1373132.1"/>
    </source>
</evidence>
<evidence type="ECO:0000313" key="23">
    <source>
        <dbReference type="EMBL" id="MBC2165624.1"/>
    </source>
</evidence>
<feature type="domain" description="Serine dehydratase-like alpha subunit" evidence="12">
    <location>
        <begin position="16"/>
        <end position="274"/>
    </location>
</feature>
<keyword evidence="7 11" id="KW-0408">Iron</keyword>
<dbReference type="Proteomes" id="UP000544413">
    <property type="component" value="Unassembled WGS sequence"/>
</dbReference>
<dbReference type="EMBL" id="JAARPL010000008">
    <property type="protein sequence ID" value="MBC1373132.1"/>
    <property type="molecule type" value="Genomic_DNA"/>
</dbReference>
<evidence type="ECO:0000313" key="32">
    <source>
        <dbReference type="Proteomes" id="UP000539064"/>
    </source>
</evidence>
<dbReference type="GO" id="GO:0006094">
    <property type="term" value="P:gluconeogenesis"/>
    <property type="evidence" value="ECO:0007669"/>
    <property type="project" value="UniProtKB-KW"/>
</dbReference>
<evidence type="ECO:0000313" key="43">
    <source>
        <dbReference type="Proteomes" id="UP000586951"/>
    </source>
</evidence>
<dbReference type="EMBL" id="JAARVD010000009">
    <property type="protein sequence ID" value="MBC1798254.1"/>
    <property type="molecule type" value="Genomic_DNA"/>
</dbReference>
<dbReference type="EMBL" id="JAARYH010000001">
    <property type="protein sequence ID" value="MBC2165624.1"/>
    <property type="molecule type" value="Genomic_DNA"/>
</dbReference>
<dbReference type="PANTHER" id="PTHR30182">
    <property type="entry name" value="L-SERINE DEHYDRATASE"/>
    <property type="match status" value="1"/>
</dbReference>
<dbReference type="Proteomes" id="UP000529446">
    <property type="component" value="Unassembled WGS sequence"/>
</dbReference>
<dbReference type="EMBL" id="JAARMV010000002">
    <property type="protein sequence ID" value="MBC2372335.1"/>
    <property type="molecule type" value="Genomic_DNA"/>
</dbReference>
<dbReference type="OrthoDB" id="9805537at2"/>
<protein>
    <recommendedName>
        <fullName evidence="11">L-serine dehydratase</fullName>
        <ecNumber evidence="11">4.3.1.17</ecNumber>
    </recommendedName>
</protein>
<dbReference type="Proteomes" id="UP000585696">
    <property type="component" value="Unassembled WGS sequence"/>
</dbReference>
<dbReference type="Proteomes" id="UP000565628">
    <property type="component" value="Unassembled WGS sequence"/>
</dbReference>
<accession>A0A099W7P4</accession>
<dbReference type="GO" id="GO:0046872">
    <property type="term" value="F:metal ion binding"/>
    <property type="evidence" value="ECO:0007669"/>
    <property type="project" value="UniProtKB-KW"/>
</dbReference>
<dbReference type="Proteomes" id="UP000539064">
    <property type="component" value="Unassembled WGS sequence"/>
</dbReference>
<evidence type="ECO:0000313" key="18">
    <source>
        <dbReference type="EMBL" id="MBC1615510.1"/>
    </source>
</evidence>
<dbReference type="EMBL" id="JAARPT010000012">
    <property type="protein sequence ID" value="MBC1403065.1"/>
    <property type="molecule type" value="Genomic_DNA"/>
</dbReference>
<dbReference type="EMBL" id="JAARZS010000034">
    <property type="protein sequence ID" value="MBC2285121.1"/>
    <property type="molecule type" value="Genomic_DNA"/>
</dbReference>